<dbReference type="Proteomes" id="UP000285712">
    <property type="component" value="Unassembled WGS sequence"/>
</dbReference>
<accession>A0A3R7A1T6</accession>
<dbReference type="PRINTS" id="PR00111">
    <property type="entry name" value="ABHYDROLASE"/>
</dbReference>
<dbReference type="PANTHER" id="PTHR43798:SF33">
    <property type="entry name" value="HYDROLASE, PUTATIVE (AFU_ORTHOLOGUE AFUA_2G14860)-RELATED"/>
    <property type="match status" value="1"/>
</dbReference>
<dbReference type="InterPro" id="IPR029058">
    <property type="entry name" value="AB_hydrolase_fold"/>
</dbReference>
<organism evidence="2 5">
    <name type="scientific">Aphanomyces astaci</name>
    <name type="common">Crayfish plague agent</name>
    <dbReference type="NCBI Taxonomy" id="112090"/>
    <lineage>
        <taxon>Eukaryota</taxon>
        <taxon>Sar</taxon>
        <taxon>Stramenopiles</taxon>
        <taxon>Oomycota</taxon>
        <taxon>Saprolegniomycetes</taxon>
        <taxon>Saprolegniales</taxon>
        <taxon>Verrucalvaceae</taxon>
        <taxon>Aphanomyces</taxon>
    </lineage>
</organism>
<evidence type="ECO:0000313" key="4">
    <source>
        <dbReference type="Proteomes" id="UP000285430"/>
    </source>
</evidence>
<protein>
    <recommendedName>
        <fullName evidence="1">Serine aminopeptidase S33 domain-containing protein</fullName>
    </recommendedName>
</protein>
<dbReference type="InterPro" id="IPR022742">
    <property type="entry name" value="Hydrolase_4"/>
</dbReference>
<dbReference type="AlphaFoldDB" id="A0A3R7A1T6"/>
<dbReference type="Pfam" id="PF12146">
    <property type="entry name" value="Hydrolase_4"/>
    <property type="match status" value="1"/>
</dbReference>
<evidence type="ECO:0000313" key="2">
    <source>
        <dbReference type="EMBL" id="RHY89771.1"/>
    </source>
</evidence>
<dbReference type="InterPro" id="IPR050266">
    <property type="entry name" value="AB_hydrolase_sf"/>
</dbReference>
<dbReference type="Proteomes" id="UP000285430">
    <property type="component" value="Unassembled WGS sequence"/>
</dbReference>
<dbReference type="PANTHER" id="PTHR43798">
    <property type="entry name" value="MONOACYLGLYCEROL LIPASE"/>
    <property type="match status" value="1"/>
</dbReference>
<dbReference type="EMBL" id="QUTH01002659">
    <property type="protein sequence ID" value="RHZ24609.1"/>
    <property type="molecule type" value="Genomic_DNA"/>
</dbReference>
<dbReference type="GO" id="GO:0016020">
    <property type="term" value="C:membrane"/>
    <property type="evidence" value="ECO:0007669"/>
    <property type="project" value="TreeGrafter"/>
</dbReference>
<proteinExistence type="predicted"/>
<dbReference type="EMBL" id="QUTG01003908">
    <property type="protein sequence ID" value="RHY89771.1"/>
    <property type="molecule type" value="Genomic_DNA"/>
</dbReference>
<comment type="caution">
    <text evidence="2">The sequence shown here is derived from an EMBL/GenBank/DDBJ whole genome shotgun (WGS) entry which is preliminary data.</text>
</comment>
<gene>
    <name evidence="2" type="ORF">DYB35_004100</name>
    <name evidence="3" type="ORF">DYB37_004603</name>
</gene>
<dbReference type="SUPFAM" id="SSF53474">
    <property type="entry name" value="alpha/beta-Hydrolases"/>
    <property type="match status" value="1"/>
</dbReference>
<sequence>MADVLCTSLEIEARWCVLPPWIRTALLHRAKNDPSLSSLARHAVFLAHHAHLTIHRRLSTPSRHPVPSQPKYFSLLLEEAPQEHTPSHPPRRIVLLHGWHMSHKDWKQTARKLHRIHGFSVLLVDFIGHGHSPYLSSYDEHVPALLVHQVRDAVVRANWHSDPSVKVTFAGISMGGAVSLRYAQLYPSNVDKIILLSAAGMPVTRFYAITPYTGPLTLALVRRMNALCRRHPTIAYWINAIPVLHKAFSHIHLVQHAPTHQVHPRHLDRLLSRFVSAAVWAHVDMLHPLQLELFPTSLRVRIVPWVNHALFCKVIDFLQLDQDIDLWTTGRRPATPQFCKQV</sequence>
<dbReference type="InterPro" id="IPR000073">
    <property type="entry name" value="AB_hydrolase_1"/>
</dbReference>
<evidence type="ECO:0000313" key="3">
    <source>
        <dbReference type="EMBL" id="RHZ24609.1"/>
    </source>
</evidence>
<name>A0A3R7A1T6_APHAT</name>
<feature type="domain" description="Serine aminopeptidase S33" evidence="1">
    <location>
        <begin position="89"/>
        <end position="209"/>
    </location>
</feature>
<evidence type="ECO:0000259" key="1">
    <source>
        <dbReference type="Pfam" id="PF12146"/>
    </source>
</evidence>
<evidence type="ECO:0000313" key="5">
    <source>
        <dbReference type="Proteomes" id="UP000285712"/>
    </source>
</evidence>
<reference evidence="4 5" key="1">
    <citation type="submission" date="2018-08" db="EMBL/GenBank/DDBJ databases">
        <title>Aphanomyces genome sequencing and annotation.</title>
        <authorList>
            <person name="Minardi D."/>
            <person name="Oidtmann B."/>
            <person name="Van Der Giezen M."/>
            <person name="Studholme D.J."/>
        </authorList>
    </citation>
    <scope>NUCLEOTIDE SEQUENCE [LARGE SCALE GENOMIC DNA]</scope>
    <source>
        <strain evidence="3 4">Da</strain>
        <strain evidence="2 5">Sv</strain>
    </source>
</reference>
<dbReference type="Gene3D" id="3.40.50.1820">
    <property type="entry name" value="alpha/beta hydrolase"/>
    <property type="match status" value="1"/>
</dbReference>